<keyword evidence="10" id="KW-1185">Reference proteome</keyword>
<dbReference type="AlphaFoldDB" id="A0A6A6I7R4"/>
<evidence type="ECO:0000259" key="8">
    <source>
        <dbReference type="Pfam" id="PF20684"/>
    </source>
</evidence>
<feature type="domain" description="Rhodopsin" evidence="8">
    <location>
        <begin position="51"/>
        <end position="303"/>
    </location>
</feature>
<feature type="transmembrane region" description="Helical" evidence="7">
    <location>
        <begin position="240"/>
        <end position="261"/>
    </location>
</feature>
<feature type="transmembrane region" description="Helical" evidence="7">
    <location>
        <begin position="125"/>
        <end position="148"/>
    </location>
</feature>
<evidence type="ECO:0000256" key="3">
    <source>
        <dbReference type="ARBA" id="ARBA00022989"/>
    </source>
</evidence>
<evidence type="ECO:0000256" key="7">
    <source>
        <dbReference type="SAM" id="Phobius"/>
    </source>
</evidence>
<feature type="transmembrane region" description="Helical" evidence="7">
    <location>
        <begin position="160"/>
        <end position="182"/>
    </location>
</feature>
<comment type="similarity">
    <text evidence="5">Belongs to the SAT4 family.</text>
</comment>
<evidence type="ECO:0000256" key="5">
    <source>
        <dbReference type="ARBA" id="ARBA00038359"/>
    </source>
</evidence>
<dbReference type="EMBL" id="ML987198">
    <property type="protein sequence ID" value="KAF2246396.1"/>
    <property type="molecule type" value="Genomic_DNA"/>
</dbReference>
<feature type="transmembrane region" description="Helical" evidence="7">
    <location>
        <begin position="202"/>
        <end position="228"/>
    </location>
</feature>
<organism evidence="9 10">
    <name type="scientific">Trematosphaeria pertusa</name>
    <dbReference type="NCBI Taxonomy" id="390896"/>
    <lineage>
        <taxon>Eukaryota</taxon>
        <taxon>Fungi</taxon>
        <taxon>Dikarya</taxon>
        <taxon>Ascomycota</taxon>
        <taxon>Pezizomycotina</taxon>
        <taxon>Dothideomycetes</taxon>
        <taxon>Pleosporomycetidae</taxon>
        <taxon>Pleosporales</taxon>
        <taxon>Massarineae</taxon>
        <taxon>Trematosphaeriaceae</taxon>
        <taxon>Trematosphaeria</taxon>
    </lineage>
</organism>
<comment type="subcellular location">
    <subcellularLocation>
        <location evidence="1">Membrane</location>
        <topology evidence="1">Multi-pass membrane protein</topology>
    </subcellularLocation>
</comment>
<evidence type="ECO:0000256" key="2">
    <source>
        <dbReference type="ARBA" id="ARBA00022692"/>
    </source>
</evidence>
<protein>
    <recommendedName>
        <fullName evidence="8">Rhodopsin domain-containing protein</fullName>
    </recommendedName>
</protein>
<feature type="region of interest" description="Disordered" evidence="6">
    <location>
        <begin position="365"/>
        <end position="391"/>
    </location>
</feature>
<feature type="transmembrane region" description="Helical" evidence="7">
    <location>
        <begin position="36"/>
        <end position="55"/>
    </location>
</feature>
<evidence type="ECO:0000256" key="6">
    <source>
        <dbReference type="SAM" id="MobiDB-lite"/>
    </source>
</evidence>
<dbReference type="Pfam" id="PF20684">
    <property type="entry name" value="Fung_rhodopsin"/>
    <property type="match status" value="1"/>
</dbReference>
<dbReference type="PANTHER" id="PTHR33048">
    <property type="entry name" value="PTH11-LIKE INTEGRAL MEMBRANE PROTEIN (AFU_ORTHOLOGUE AFUA_5G11245)"/>
    <property type="match status" value="1"/>
</dbReference>
<sequence length="473" mass="52689">MERILELVEGVPELPSEQIYWLIDHSSRVDKTSFKVLTILLTVFAVLASTARLLFRYRSEHHLALEDWLVLFATICLVAETGLVYAFSRMVYFIDGATLNLPVLAFIGKDAALTKELLTAGPSTLVAYFTLGWITIFSIKYSFLALFYKMLRNVSRNLLAYFWCTVAATGMACVVVILESFILCPHFGADAAQCFLKNNYTFSISTGVVVQALDIVTDLMIISIPIILLKMSHLRLQHKVRIAVVLCLSSICIILSIVRLAGGIHRNVFGNLQFSTAWISFVLHCEAAVAVLAGSAPALRAIYTSHQNRRTMTMTDDEKPKSLMSRAMTVLGSVRRTKPTLPTQERPRASIARWRESIIAIMPRRTRSRSNRPLANNPEGRNGSEDSGIIHPGIAYHDFQKQEKNRIRVTYECKVLSESASSYAHKSLDLSEATSHTGTILSAPSSPVPEISSQMVDLMIDEQFGKVRSGMHV</sequence>
<keyword evidence="2 7" id="KW-0812">Transmembrane</keyword>
<dbReference type="GO" id="GO:0016020">
    <property type="term" value="C:membrane"/>
    <property type="evidence" value="ECO:0007669"/>
    <property type="project" value="UniProtKB-SubCell"/>
</dbReference>
<name>A0A6A6I7R4_9PLEO</name>
<dbReference type="PANTHER" id="PTHR33048:SF92">
    <property type="entry name" value="INTEGRAL MEMBRANE PROTEIN"/>
    <property type="match status" value="1"/>
</dbReference>
<feature type="transmembrane region" description="Helical" evidence="7">
    <location>
        <begin position="281"/>
        <end position="303"/>
    </location>
</feature>
<dbReference type="Proteomes" id="UP000800094">
    <property type="component" value="Unassembled WGS sequence"/>
</dbReference>
<evidence type="ECO:0000256" key="1">
    <source>
        <dbReference type="ARBA" id="ARBA00004141"/>
    </source>
</evidence>
<evidence type="ECO:0000256" key="4">
    <source>
        <dbReference type="ARBA" id="ARBA00023136"/>
    </source>
</evidence>
<proteinExistence type="inferred from homology"/>
<gene>
    <name evidence="9" type="ORF">BU26DRAFT_487522</name>
</gene>
<feature type="transmembrane region" description="Helical" evidence="7">
    <location>
        <begin position="67"/>
        <end position="87"/>
    </location>
</feature>
<dbReference type="GeneID" id="54579278"/>
<evidence type="ECO:0000313" key="9">
    <source>
        <dbReference type="EMBL" id="KAF2246396.1"/>
    </source>
</evidence>
<dbReference type="InterPro" id="IPR049326">
    <property type="entry name" value="Rhodopsin_dom_fungi"/>
</dbReference>
<dbReference type="OrthoDB" id="444631at2759"/>
<reference evidence="9" key="1">
    <citation type="journal article" date="2020" name="Stud. Mycol.">
        <title>101 Dothideomycetes genomes: a test case for predicting lifestyles and emergence of pathogens.</title>
        <authorList>
            <person name="Haridas S."/>
            <person name="Albert R."/>
            <person name="Binder M."/>
            <person name="Bloem J."/>
            <person name="Labutti K."/>
            <person name="Salamov A."/>
            <person name="Andreopoulos B."/>
            <person name="Baker S."/>
            <person name="Barry K."/>
            <person name="Bills G."/>
            <person name="Bluhm B."/>
            <person name="Cannon C."/>
            <person name="Castanera R."/>
            <person name="Culley D."/>
            <person name="Daum C."/>
            <person name="Ezra D."/>
            <person name="Gonzalez J."/>
            <person name="Henrissat B."/>
            <person name="Kuo A."/>
            <person name="Liang C."/>
            <person name="Lipzen A."/>
            <person name="Lutzoni F."/>
            <person name="Magnuson J."/>
            <person name="Mondo S."/>
            <person name="Nolan M."/>
            <person name="Ohm R."/>
            <person name="Pangilinan J."/>
            <person name="Park H.-J."/>
            <person name="Ramirez L."/>
            <person name="Alfaro M."/>
            <person name="Sun H."/>
            <person name="Tritt A."/>
            <person name="Yoshinaga Y."/>
            <person name="Zwiers L.-H."/>
            <person name="Turgeon B."/>
            <person name="Goodwin S."/>
            <person name="Spatafora J."/>
            <person name="Crous P."/>
            <person name="Grigoriev I."/>
        </authorList>
    </citation>
    <scope>NUCLEOTIDE SEQUENCE</scope>
    <source>
        <strain evidence="9">CBS 122368</strain>
    </source>
</reference>
<keyword evidence="4 7" id="KW-0472">Membrane</keyword>
<accession>A0A6A6I7R4</accession>
<keyword evidence="3 7" id="KW-1133">Transmembrane helix</keyword>
<dbReference type="RefSeq" id="XP_033681400.1">
    <property type="nucleotide sequence ID" value="XM_033825948.1"/>
</dbReference>
<evidence type="ECO:0000313" key="10">
    <source>
        <dbReference type="Proteomes" id="UP000800094"/>
    </source>
</evidence>
<dbReference type="InterPro" id="IPR052337">
    <property type="entry name" value="SAT4-like"/>
</dbReference>